<feature type="region of interest" description="Disordered" evidence="1">
    <location>
        <begin position="83"/>
        <end position="103"/>
    </location>
</feature>
<keyword evidence="4" id="KW-1185">Reference proteome</keyword>
<dbReference type="AlphaFoldDB" id="A0A547Q7L0"/>
<feature type="signal peptide" evidence="2">
    <location>
        <begin position="1"/>
        <end position="23"/>
    </location>
</feature>
<accession>A0A547Q7L0</accession>
<name>A0A547Q7L0_9RHOB</name>
<protein>
    <submittedName>
        <fullName evidence="3">Uncharacterized protein</fullName>
    </submittedName>
</protein>
<feature type="chain" id="PRO_5021931739" evidence="2">
    <location>
        <begin position="24"/>
        <end position="103"/>
    </location>
</feature>
<dbReference type="RefSeq" id="WP_142833668.1">
    <property type="nucleotide sequence ID" value="NZ_VFSV01000006.1"/>
</dbReference>
<keyword evidence="2" id="KW-0732">Signal</keyword>
<proteinExistence type="predicted"/>
<feature type="compositionally biased region" description="Low complexity" evidence="1">
    <location>
        <begin position="93"/>
        <end position="103"/>
    </location>
</feature>
<comment type="caution">
    <text evidence="3">The sequence shown here is derived from an EMBL/GenBank/DDBJ whole genome shotgun (WGS) entry which is preliminary data.</text>
</comment>
<gene>
    <name evidence="3" type="ORF">FEV53_04720</name>
</gene>
<sequence>MNFRTTLAAAASVALVSAQAALAGGFAPAVDCDVTPDAPECQSVVYAPAATGSSGIRGMGTAGTAAAIAGGVVAAALIAAALDDDDDDDDSDGSSSSSSSEED</sequence>
<reference evidence="3 4" key="1">
    <citation type="submission" date="2019-06" db="EMBL/GenBank/DDBJ databases">
        <title>Paenimaribius caenipelagi gen. nov., sp. nov., isolated from a tidal flat.</title>
        <authorList>
            <person name="Yoon J.-H."/>
        </authorList>
    </citation>
    <scope>NUCLEOTIDE SEQUENCE [LARGE SCALE GENOMIC DNA]</scope>
    <source>
        <strain evidence="3 4">JBTF-M29</strain>
    </source>
</reference>
<organism evidence="3 4">
    <name type="scientific">Palleronia caenipelagi</name>
    <dbReference type="NCBI Taxonomy" id="2489174"/>
    <lineage>
        <taxon>Bacteria</taxon>
        <taxon>Pseudomonadati</taxon>
        <taxon>Pseudomonadota</taxon>
        <taxon>Alphaproteobacteria</taxon>
        <taxon>Rhodobacterales</taxon>
        <taxon>Roseobacteraceae</taxon>
        <taxon>Palleronia</taxon>
    </lineage>
</organism>
<dbReference type="Proteomes" id="UP000318590">
    <property type="component" value="Unassembled WGS sequence"/>
</dbReference>
<evidence type="ECO:0000256" key="1">
    <source>
        <dbReference type="SAM" id="MobiDB-lite"/>
    </source>
</evidence>
<dbReference type="EMBL" id="VFSV01000006">
    <property type="protein sequence ID" value="TRD22366.1"/>
    <property type="molecule type" value="Genomic_DNA"/>
</dbReference>
<evidence type="ECO:0000313" key="4">
    <source>
        <dbReference type="Proteomes" id="UP000318590"/>
    </source>
</evidence>
<feature type="compositionally biased region" description="Acidic residues" evidence="1">
    <location>
        <begin position="83"/>
        <end position="92"/>
    </location>
</feature>
<evidence type="ECO:0000256" key="2">
    <source>
        <dbReference type="SAM" id="SignalP"/>
    </source>
</evidence>
<evidence type="ECO:0000313" key="3">
    <source>
        <dbReference type="EMBL" id="TRD22366.1"/>
    </source>
</evidence>